<dbReference type="SUPFAM" id="SSF55729">
    <property type="entry name" value="Acyl-CoA N-acyltransferases (Nat)"/>
    <property type="match status" value="1"/>
</dbReference>
<reference evidence="3" key="1">
    <citation type="submission" date="2020-05" db="EMBL/GenBank/DDBJ databases">
        <authorList>
            <person name="Chiriac C."/>
            <person name="Salcher M."/>
            <person name="Ghai R."/>
            <person name="Kavagutti S V."/>
        </authorList>
    </citation>
    <scope>NUCLEOTIDE SEQUENCE</scope>
</reference>
<dbReference type="EMBL" id="CAFBMG010000204">
    <property type="protein sequence ID" value="CAB4917812.1"/>
    <property type="molecule type" value="Genomic_DNA"/>
</dbReference>
<dbReference type="Pfam" id="PF00583">
    <property type="entry name" value="Acetyltransf_1"/>
    <property type="match status" value="1"/>
</dbReference>
<feature type="region of interest" description="Disordered" evidence="1">
    <location>
        <begin position="218"/>
        <end position="237"/>
    </location>
</feature>
<dbReference type="InterPro" id="IPR016181">
    <property type="entry name" value="Acyl_CoA_acyltransferase"/>
</dbReference>
<evidence type="ECO:0000256" key="1">
    <source>
        <dbReference type="SAM" id="MobiDB-lite"/>
    </source>
</evidence>
<gene>
    <name evidence="3" type="ORF">UFOPK3519_01779</name>
</gene>
<name>A0A6J7HDY1_9ZZZZ</name>
<dbReference type="InterPro" id="IPR000182">
    <property type="entry name" value="GNAT_dom"/>
</dbReference>
<accession>A0A6J7HDY1</accession>
<dbReference type="PROSITE" id="PS51186">
    <property type="entry name" value="GNAT"/>
    <property type="match status" value="1"/>
</dbReference>
<evidence type="ECO:0000313" key="3">
    <source>
        <dbReference type="EMBL" id="CAB4917812.1"/>
    </source>
</evidence>
<dbReference type="CDD" id="cd04301">
    <property type="entry name" value="NAT_SF"/>
    <property type="match status" value="1"/>
</dbReference>
<dbReference type="InterPro" id="IPR050276">
    <property type="entry name" value="MshD_Acetyltransferase"/>
</dbReference>
<dbReference type="Gene3D" id="3.40.630.30">
    <property type="match status" value="1"/>
</dbReference>
<organism evidence="3">
    <name type="scientific">freshwater metagenome</name>
    <dbReference type="NCBI Taxonomy" id="449393"/>
    <lineage>
        <taxon>unclassified sequences</taxon>
        <taxon>metagenomes</taxon>
        <taxon>ecological metagenomes</taxon>
    </lineage>
</organism>
<dbReference type="AlphaFoldDB" id="A0A6J7HDY1"/>
<dbReference type="GO" id="GO:0016747">
    <property type="term" value="F:acyltransferase activity, transferring groups other than amino-acyl groups"/>
    <property type="evidence" value="ECO:0007669"/>
    <property type="project" value="InterPro"/>
</dbReference>
<proteinExistence type="predicted"/>
<feature type="domain" description="N-acetyltransferase" evidence="2">
    <location>
        <begin position="10"/>
        <end position="215"/>
    </location>
</feature>
<feature type="compositionally biased region" description="Low complexity" evidence="1">
    <location>
        <begin position="218"/>
        <end position="230"/>
    </location>
</feature>
<evidence type="ECO:0000259" key="2">
    <source>
        <dbReference type="PROSITE" id="PS51186"/>
    </source>
</evidence>
<protein>
    <submittedName>
        <fullName evidence="3">Unannotated protein</fullName>
    </submittedName>
</protein>
<sequence>MQGEDATGGVVVRTATADDLAAVAALHIQAFPGSVLGELGVEAVRRSYNWQLTGPHDLTALVTTRSGRVTGFLFGGVFRGSTIGFVKAERWFLVSRVARHPGILLRAVGWKRITLGVRLLLRRPAAPVAEKPDAVPRKSFGVLAIAVDPASQGQGVGAILMAEATRRATAQGFLAMHLTVHPTNTSAVSFYRSLGWVEMNEPNGTWVGRMTLALVAEGTEGAESAESTESAAERDVL</sequence>
<dbReference type="PANTHER" id="PTHR43617">
    <property type="entry name" value="L-AMINO ACID N-ACETYLTRANSFERASE"/>
    <property type="match status" value="1"/>
</dbReference>